<dbReference type="SUPFAM" id="SSF55486">
    <property type="entry name" value="Metalloproteases ('zincins'), catalytic domain"/>
    <property type="match status" value="1"/>
</dbReference>
<feature type="domain" description="Peptidase M1 membrane alanine aminopeptidase" evidence="14">
    <location>
        <begin position="228"/>
        <end position="439"/>
    </location>
</feature>
<dbReference type="InterPro" id="IPR038438">
    <property type="entry name" value="PepN_Ig-like_sf"/>
</dbReference>
<dbReference type="GO" id="GO:0006508">
    <property type="term" value="P:proteolysis"/>
    <property type="evidence" value="ECO:0007669"/>
    <property type="project" value="UniProtKB-UniRule"/>
</dbReference>
<dbReference type="Proteomes" id="UP000307790">
    <property type="component" value="Unassembled WGS sequence"/>
</dbReference>
<dbReference type="FunFam" id="1.10.390.10:FF:000002">
    <property type="entry name" value="Aminopeptidase N"/>
    <property type="match status" value="1"/>
</dbReference>
<evidence type="ECO:0000256" key="9">
    <source>
        <dbReference type="ARBA" id="ARBA00022801"/>
    </source>
</evidence>
<evidence type="ECO:0000259" key="15">
    <source>
        <dbReference type="Pfam" id="PF11940"/>
    </source>
</evidence>
<dbReference type="InterPro" id="IPR042097">
    <property type="entry name" value="Aminopeptidase_N-like_N_sf"/>
</dbReference>
<evidence type="ECO:0000259" key="16">
    <source>
        <dbReference type="Pfam" id="PF17432"/>
    </source>
</evidence>
<dbReference type="PANTHER" id="PTHR46322">
    <property type="entry name" value="PUROMYCIN-SENSITIVE AMINOPEPTIDASE"/>
    <property type="match status" value="1"/>
</dbReference>
<organism evidence="18 19">
    <name type="scientific">Thalassotalea litorea</name>
    <dbReference type="NCBI Taxonomy" id="2020715"/>
    <lineage>
        <taxon>Bacteria</taxon>
        <taxon>Pseudomonadati</taxon>
        <taxon>Pseudomonadota</taxon>
        <taxon>Gammaproteobacteria</taxon>
        <taxon>Alteromonadales</taxon>
        <taxon>Colwelliaceae</taxon>
        <taxon>Thalassotalea</taxon>
    </lineage>
</organism>
<dbReference type="AlphaFoldDB" id="A0A5R9J1G1"/>
<keyword evidence="19" id="KW-1185">Reference proteome</keyword>
<proteinExistence type="inferred from homology"/>
<name>A0A5R9J1G1_9GAMM</name>
<dbReference type="InterPro" id="IPR014782">
    <property type="entry name" value="Peptidase_M1_dom"/>
</dbReference>
<comment type="similarity">
    <text evidence="3">Belongs to the peptidase M1 family.</text>
</comment>
<dbReference type="CDD" id="cd09600">
    <property type="entry name" value="M1_APN"/>
    <property type="match status" value="1"/>
</dbReference>
<evidence type="ECO:0000256" key="2">
    <source>
        <dbReference type="ARBA" id="ARBA00001947"/>
    </source>
</evidence>
<dbReference type="InterPro" id="IPR045357">
    <property type="entry name" value="Aminopeptidase_N-like_N"/>
</dbReference>
<evidence type="ECO:0000256" key="13">
    <source>
        <dbReference type="NCBIfam" id="TIGR02414"/>
    </source>
</evidence>
<accession>A0A5R9J1G1</accession>
<dbReference type="InterPro" id="IPR027268">
    <property type="entry name" value="Peptidase_M4/M1_CTD_sf"/>
</dbReference>
<evidence type="ECO:0000313" key="18">
    <source>
        <dbReference type="EMBL" id="TLU68058.1"/>
    </source>
</evidence>
<dbReference type="OrthoDB" id="100605at2"/>
<evidence type="ECO:0000256" key="12">
    <source>
        <dbReference type="ARBA" id="ARBA00059739"/>
    </source>
</evidence>
<dbReference type="EMBL" id="VCBC01000001">
    <property type="protein sequence ID" value="TLU68058.1"/>
    <property type="molecule type" value="Genomic_DNA"/>
</dbReference>
<evidence type="ECO:0000256" key="10">
    <source>
        <dbReference type="ARBA" id="ARBA00022833"/>
    </source>
</evidence>
<evidence type="ECO:0000256" key="7">
    <source>
        <dbReference type="ARBA" id="ARBA00022670"/>
    </source>
</evidence>
<evidence type="ECO:0000259" key="14">
    <source>
        <dbReference type="Pfam" id="PF01433"/>
    </source>
</evidence>
<evidence type="ECO:0000256" key="5">
    <source>
        <dbReference type="ARBA" id="ARBA00015611"/>
    </source>
</evidence>
<dbReference type="GO" id="GO:0016285">
    <property type="term" value="F:alanyl aminopeptidase activity"/>
    <property type="evidence" value="ECO:0007669"/>
    <property type="project" value="UniProtKB-EC"/>
</dbReference>
<dbReference type="Pfam" id="PF11940">
    <property type="entry name" value="DUF3458"/>
    <property type="match status" value="1"/>
</dbReference>
<dbReference type="GO" id="GO:0008270">
    <property type="term" value="F:zinc ion binding"/>
    <property type="evidence" value="ECO:0007669"/>
    <property type="project" value="InterPro"/>
</dbReference>
<comment type="cofactor">
    <cofactor evidence="2">
        <name>Zn(2+)</name>
        <dbReference type="ChEBI" id="CHEBI:29105"/>
    </cofactor>
</comment>
<dbReference type="Pfam" id="PF01433">
    <property type="entry name" value="Peptidase_M1"/>
    <property type="match status" value="1"/>
</dbReference>
<dbReference type="Gene3D" id="1.25.50.10">
    <property type="entry name" value="Peptidase M1, alanyl aminopeptidase, C-terminal domain"/>
    <property type="match status" value="1"/>
</dbReference>
<evidence type="ECO:0000256" key="1">
    <source>
        <dbReference type="ARBA" id="ARBA00000098"/>
    </source>
</evidence>
<evidence type="ECO:0000313" key="19">
    <source>
        <dbReference type="Proteomes" id="UP000307790"/>
    </source>
</evidence>
<reference evidence="18 19" key="1">
    <citation type="submission" date="2019-05" db="EMBL/GenBank/DDBJ databases">
        <title>Genome sequences of Thalassotalea litorea 1K03283.</title>
        <authorList>
            <person name="Zhang D."/>
        </authorList>
    </citation>
    <scope>NUCLEOTIDE SEQUENCE [LARGE SCALE GENOMIC DNA]</scope>
    <source>
        <strain evidence="18 19">MCCC 1K03283</strain>
    </source>
</reference>
<dbReference type="FunFam" id="2.60.40.1730:FF:000005">
    <property type="entry name" value="Aminopeptidase N"/>
    <property type="match status" value="1"/>
</dbReference>
<protein>
    <recommendedName>
        <fullName evidence="5 13">Aminopeptidase N</fullName>
        <ecNumber evidence="4 13">3.4.11.2</ecNumber>
    </recommendedName>
</protein>
<dbReference type="GO" id="GO:0008237">
    <property type="term" value="F:metallopeptidase activity"/>
    <property type="evidence" value="ECO:0007669"/>
    <property type="project" value="UniProtKB-UniRule"/>
</dbReference>
<dbReference type="RefSeq" id="WP_138318002.1">
    <property type="nucleotide sequence ID" value="NZ_VCBC01000001.1"/>
</dbReference>
<comment type="function">
    <text evidence="12">Aminopeptidase N is involved in the degradation of intracellular peptides generated by protein breakdown during normal growth as well as in response to nutrient starvation.</text>
</comment>
<keyword evidence="10" id="KW-0862">Zinc</keyword>
<keyword evidence="7" id="KW-0645">Protease</keyword>
<evidence type="ECO:0000256" key="4">
    <source>
        <dbReference type="ARBA" id="ARBA00012564"/>
    </source>
</evidence>
<dbReference type="PANTHER" id="PTHR46322:SF1">
    <property type="entry name" value="PUROMYCIN-SENSITIVE AMINOPEPTIDASE"/>
    <property type="match status" value="1"/>
</dbReference>
<evidence type="ECO:0000256" key="11">
    <source>
        <dbReference type="ARBA" id="ARBA00023049"/>
    </source>
</evidence>
<dbReference type="InterPro" id="IPR035414">
    <property type="entry name" value="Peptidase_M1_pepN_Ig-like"/>
</dbReference>
<gene>
    <name evidence="18" type="primary">pepN</name>
    <name evidence="18" type="ORF">FE810_00120</name>
</gene>
<keyword evidence="11" id="KW-0482">Metalloprotease</keyword>
<dbReference type="Gene3D" id="2.60.40.1840">
    <property type="match status" value="1"/>
</dbReference>
<feature type="domain" description="Aminopeptidase N-like N-terminal" evidence="17">
    <location>
        <begin position="23"/>
        <end position="189"/>
    </location>
</feature>
<dbReference type="PRINTS" id="PR00756">
    <property type="entry name" value="ALADIPTASE"/>
</dbReference>
<dbReference type="SUPFAM" id="SSF63737">
    <property type="entry name" value="Leukotriene A4 hydrolase N-terminal domain"/>
    <property type="match status" value="1"/>
</dbReference>
<sequence length="857" mass="97023">MTDLTPMYLRDYQESVYQIPKVDLTIELDDERTLVRSSMTVERNTNRVEQDVLVLDGHDMELVTIHIDGVLLSTDQYQVSQESLIINHCPGNFVLTIETMINPKANTALEGIYKSGGAFCSQCEAEGFRRITYFLDRPDVMSIYTTTIIADKDKYPFLLSNGNCIERKDLEHGKHLVSWHDPFHKPCYLFALVAGDFDLLEDAFTTKSGRNVDLQLFVDKGNLFKAHYAMQALKDSMAWDEQVFDLEYDLDIYMIVAVDFFNMGAMENKGLNVFNSKYVLADERSATDDDFFNIQAVIGHEYFHNWTGNRVTCRDWFQLSLKEGLTVFRDQQFSADMHQKDVTRINNVRVLRAHQFAEDAGPMAHPIRPEKVVEMNNFYTLTVYEKGSEVIRMLHTLLGETGFQRGIKEYIARHDGQAVTCDDFINAMADANDRDLSQFSLWYSQVGTPQVHANATYDLQSKSLSLRLSQTPGAGQQHPPLLIPIGFELLNPKTGETMRQGVLSLSDAAQTFEFEELALQPVIALLTGFSAPVKLDFPQSNDDLLRIMTSANDGFSRWEASQSLFRQCIANYYKDTGYRLPDSLQQAFANILDADIEPAFKALQITLPGFAEMTEFLQDVEPQRLLAALEQFEQDLLNSQTAKLTSIYQQCTERLFGDSEQASGLRALKNACLHYLAGDEDFDGEVVSQFRQARNMTEQIAALNAAAQYNLPSFENINNAFAEQWQEDTLVMDKWFAIQAKVQDGNIFERLQSLLSHPKFSMENPNRVRSLVGSFANSNPKYFHDPSGKGYEWLATQIAILDKINPQVASRLITGLIQGQGFCQEVQSRLRKQLAGLQKLENISADIGEKISAALAK</sequence>
<dbReference type="InterPro" id="IPR001930">
    <property type="entry name" value="Peptidase_M1"/>
</dbReference>
<keyword evidence="8" id="KW-0479">Metal-binding</keyword>
<dbReference type="Pfam" id="PF17900">
    <property type="entry name" value="Peptidase_M1_N"/>
    <property type="match status" value="1"/>
</dbReference>
<evidence type="ECO:0000256" key="8">
    <source>
        <dbReference type="ARBA" id="ARBA00022723"/>
    </source>
</evidence>
<dbReference type="InterPro" id="IPR037144">
    <property type="entry name" value="Peptidase_M1_pepN_C_sf"/>
</dbReference>
<evidence type="ECO:0000259" key="17">
    <source>
        <dbReference type="Pfam" id="PF17900"/>
    </source>
</evidence>
<dbReference type="Gene3D" id="2.60.40.1730">
    <property type="entry name" value="tricorn interacting facor f3 domain"/>
    <property type="match status" value="1"/>
</dbReference>
<dbReference type="Gene3D" id="3.30.2010.30">
    <property type="match status" value="1"/>
</dbReference>
<dbReference type="Pfam" id="PF17432">
    <property type="entry name" value="DUF3458_C"/>
    <property type="match status" value="1"/>
</dbReference>
<evidence type="ECO:0000256" key="3">
    <source>
        <dbReference type="ARBA" id="ARBA00010136"/>
    </source>
</evidence>
<dbReference type="FunFam" id="3.30.2010.30:FF:000002">
    <property type="entry name" value="Putative aminopeptidase N"/>
    <property type="match status" value="1"/>
</dbReference>
<dbReference type="InterPro" id="IPR024601">
    <property type="entry name" value="Peptidase_M1_pepN_C"/>
</dbReference>
<keyword evidence="9 18" id="KW-0378">Hydrolase</keyword>
<dbReference type="EC" id="3.4.11.2" evidence="4 13"/>
<keyword evidence="6 18" id="KW-0031">Aminopeptidase</keyword>
<dbReference type="Gene3D" id="1.10.390.10">
    <property type="entry name" value="Neutral Protease Domain 2"/>
    <property type="match status" value="1"/>
</dbReference>
<dbReference type="InterPro" id="IPR012779">
    <property type="entry name" value="Peptidase_M1_pepN"/>
</dbReference>
<comment type="catalytic activity">
    <reaction evidence="1">
        <text>Release of an N-terminal amino acid, Xaa-|-Yaa- from a peptide, amide or arylamide. Xaa is preferably Ala, but may be most amino acids including Pro (slow action). When a terminal hydrophobic residue is followed by a prolyl residue, the two may be released as an intact Xaa-Pro dipeptide.</text>
        <dbReference type="EC" id="3.4.11.2"/>
    </reaction>
</comment>
<evidence type="ECO:0000256" key="6">
    <source>
        <dbReference type="ARBA" id="ARBA00022438"/>
    </source>
</evidence>
<feature type="domain" description="Peptidase M1 alanyl aminopeptidase C-terminal" evidence="16">
    <location>
        <begin position="542"/>
        <end position="855"/>
    </location>
</feature>
<dbReference type="NCBIfam" id="TIGR02414">
    <property type="entry name" value="pepN_proteo"/>
    <property type="match status" value="1"/>
</dbReference>
<comment type="caution">
    <text evidence="18">The sequence shown here is derived from an EMBL/GenBank/DDBJ whole genome shotgun (WGS) entry which is preliminary data.</text>
</comment>
<feature type="domain" description="Peptidase M1 alanyl aminopeptidase Ig-like fold" evidence="15">
    <location>
        <begin position="447"/>
        <end position="537"/>
    </location>
</feature>